<evidence type="ECO:0000313" key="11">
    <source>
        <dbReference type="Proteomes" id="UP000198853"/>
    </source>
</evidence>
<keyword evidence="7 8" id="KW-0472">Membrane</keyword>
<keyword evidence="8" id="KW-0406">Ion transport</keyword>
<dbReference type="GO" id="GO:0015385">
    <property type="term" value="F:sodium:proton antiporter activity"/>
    <property type="evidence" value="ECO:0007669"/>
    <property type="project" value="TreeGrafter"/>
</dbReference>
<dbReference type="Pfam" id="PF04066">
    <property type="entry name" value="MrpF_PhaF"/>
    <property type="match status" value="1"/>
</dbReference>
<reference evidence="10 11" key="1">
    <citation type="submission" date="2016-10" db="EMBL/GenBank/DDBJ databases">
        <authorList>
            <person name="de Groot N.N."/>
        </authorList>
    </citation>
    <scope>NUCLEOTIDE SEQUENCE [LARGE SCALE GENOMIC DNA]</scope>
    <source>
        <strain evidence="10 11">DSM 21771</strain>
    </source>
</reference>
<comment type="subcellular location">
    <subcellularLocation>
        <location evidence="1 8">Cell membrane</location>
        <topology evidence="1 8">Multi-pass membrane protein</topology>
    </subcellularLocation>
</comment>
<evidence type="ECO:0000256" key="1">
    <source>
        <dbReference type="ARBA" id="ARBA00004651"/>
    </source>
</evidence>
<keyword evidence="11" id="KW-1185">Reference proteome</keyword>
<accession>A0A1G8JV32</accession>
<feature type="transmembrane region" description="Helical" evidence="9">
    <location>
        <begin position="6"/>
        <end position="25"/>
    </location>
</feature>
<feature type="transmembrane region" description="Helical" evidence="9">
    <location>
        <begin position="34"/>
        <end position="54"/>
    </location>
</feature>
<comment type="similarity">
    <text evidence="2 8">Belongs to the CPA3 antiporters (TC 2.A.63) subunit F family.</text>
</comment>
<dbReference type="PANTHER" id="PTHR34702">
    <property type="entry name" value="NA(+)/H(+) ANTIPORTER SUBUNIT F1"/>
    <property type="match status" value="1"/>
</dbReference>
<keyword evidence="8" id="KW-0050">Antiport</keyword>
<protein>
    <submittedName>
        <fullName evidence="10">Multisubunit sodium/proton antiporter, MrpF subunit</fullName>
    </submittedName>
</protein>
<keyword evidence="3 8" id="KW-0813">Transport</keyword>
<evidence type="ECO:0000256" key="9">
    <source>
        <dbReference type="SAM" id="Phobius"/>
    </source>
</evidence>
<evidence type="ECO:0000256" key="4">
    <source>
        <dbReference type="ARBA" id="ARBA00022475"/>
    </source>
</evidence>
<dbReference type="Proteomes" id="UP000198853">
    <property type="component" value="Unassembled WGS sequence"/>
</dbReference>
<dbReference type="PIRSF" id="PIRSF028784">
    <property type="entry name" value="MrpF"/>
    <property type="match status" value="1"/>
</dbReference>
<evidence type="ECO:0000256" key="8">
    <source>
        <dbReference type="PIRNR" id="PIRNR028784"/>
    </source>
</evidence>
<evidence type="ECO:0000256" key="7">
    <source>
        <dbReference type="ARBA" id="ARBA00023136"/>
    </source>
</evidence>
<sequence>MFEAIMQVGLIIFSISLALCVWRALKGPTLWDRVVALDSFGLNLIGFIGIIMILQSTNAFAEVVLVLGILAFVSSVALAKFLERGVVIDRDSH</sequence>
<name>A0A1G8JV32_9BACI</name>
<dbReference type="GO" id="GO:0005886">
    <property type="term" value="C:plasma membrane"/>
    <property type="evidence" value="ECO:0007669"/>
    <property type="project" value="UniProtKB-SubCell"/>
</dbReference>
<organism evidence="10 11">
    <name type="scientific">Natribacillus halophilus</name>
    <dbReference type="NCBI Taxonomy" id="549003"/>
    <lineage>
        <taxon>Bacteria</taxon>
        <taxon>Bacillati</taxon>
        <taxon>Bacillota</taxon>
        <taxon>Bacilli</taxon>
        <taxon>Bacillales</taxon>
        <taxon>Bacillaceae</taxon>
        <taxon>Natribacillus</taxon>
    </lineage>
</organism>
<evidence type="ECO:0000256" key="2">
    <source>
        <dbReference type="ARBA" id="ARBA00009212"/>
    </source>
</evidence>
<feature type="transmembrane region" description="Helical" evidence="9">
    <location>
        <begin position="60"/>
        <end position="82"/>
    </location>
</feature>
<keyword evidence="4 8" id="KW-1003">Cell membrane</keyword>
<evidence type="ECO:0000313" key="10">
    <source>
        <dbReference type="EMBL" id="SDI35086.1"/>
    </source>
</evidence>
<dbReference type="PANTHER" id="PTHR34702:SF1">
    <property type="entry name" value="NA(+)_H(+) ANTIPORTER SUBUNIT F"/>
    <property type="match status" value="1"/>
</dbReference>
<dbReference type="RefSeq" id="WP_090395869.1">
    <property type="nucleotide sequence ID" value="NZ_FNEN01000001.1"/>
</dbReference>
<gene>
    <name evidence="10" type="ORF">SAMN04488123_101412</name>
</gene>
<proteinExistence type="inferred from homology"/>
<evidence type="ECO:0000256" key="5">
    <source>
        <dbReference type="ARBA" id="ARBA00022692"/>
    </source>
</evidence>
<dbReference type="EMBL" id="FNEN01000001">
    <property type="protein sequence ID" value="SDI35086.1"/>
    <property type="molecule type" value="Genomic_DNA"/>
</dbReference>
<keyword evidence="5 9" id="KW-0812">Transmembrane</keyword>
<dbReference type="OrthoDB" id="9799958at2"/>
<evidence type="ECO:0000256" key="3">
    <source>
        <dbReference type="ARBA" id="ARBA00022448"/>
    </source>
</evidence>
<dbReference type="InterPro" id="IPR007208">
    <property type="entry name" value="MrpF/PhaF-like"/>
</dbReference>
<keyword evidence="6 9" id="KW-1133">Transmembrane helix</keyword>
<dbReference type="AlphaFoldDB" id="A0A1G8JV32"/>
<evidence type="ECO:0000256" key="6">
    <source>
        <dbReference type="ARBA" id="ARBA00022989"/>
    </source>
</evidence>
<dbReference type="NCBIfam" id="NF009248">
    <property type="entry name" value="PRK12600.1"/>
    <property type="match status" value="1"/>
</dbReference>